<evidence type="ECO:0000256" key="11">
    <source>
        <dbReference type="PIRNR" id="PIRNR006268"/>
    </source>
</evidence>
<accession>A0ABS3H9E3</accession>
<evidence type="ECO:0000256" key="6">
    <source>
        <dbReference type="ARBA" id="ARBA00022723"/>
    </source>
</evidence>
<keyword evidence="6 11" id="KW-0479">Metal-binding</keyword>
<dbReference type="Pfam" id="PF02424">
    <property type="entry name" value="ApbE"/>
    <property type="match status" value="1"/>
</dbReference>
<dbReference type="InterPro" id="IPR003374">
    <property type="entry name" value="ApbE-like_sf"/>
</dbReference>
<keyword evidence="14" id="KW-1185">Reference proteome</keyword>
<evidence type="ECO:0000256" key="4">
    <source>
        <dbReference type="ARBA" id="ARBA00022630"/>
    </source>
</evidence>
<dbReference type="SUPFAM" id="SSF143631">
    <property type="entry name" value="ApbE-like"/>
    <property type="match status" value="1"/>
</dbReference>
<evidence type="ECO:0000313" key="13">
    <source>
        <dbReference type="EMBL" id="MBO0450073.1"/>
    </source>
</evidence>
<reference evidence="13 14" key="1">
    <citation type="submission" date="2021-03" db="EMBL/GenBank/DDBJ databases">
        <title>Enterococcal diversity collection.</title>
        <authorList>
            <person name="Gilmore M.S."/>
            <person name="Schwartzman J."/>
            <person name="Van Tyne D."/>
            <person name="Martin M."/>
            <person name="Earl A.M."/>
            <person name="Manson A.L."/>
            <person name="Straub T."/>
            <person name="Salamzade R."/>
            <person name="Saavedra J."/>
            <person name="Lebreton F."/>
            <person name="Prichula J."/>
            <person name="Schaufler K."/>
            <person name="Gaca A."/>
            <person name="Sgardioli B."/>
            <person name="Wagenaar J."/>
            <person name="Strong T."/>
        </authorList>
    </citation>
    <scope>NUCLEOTIDE SEQUENCE [LARGE SCALE GENOMIC DNA]</scope>
    <source>
        <strain evidence="13 14">MJM12</strain>
    </source>
</reference>
<sequence length="296" mass="32969">MGTVIDLLVDHQEAEKILDELEKRLKLYEKRFSANDPTSELMVLNHNAGIKKVVLQPELYELIKLGKENSLTSEQLNIAIGPLIQTWRIGFSDAKVPSDEVIKGLLAKTNPHNIQLDDQNQTAFLTEKGMLLDLGALAKGFIADLLVAYLKEENVTGALINLGGNVVVFGTARQHEDGLWRIGVQDPSKDRNQTRLILKVTNQSVVTSGIYERSLIKENKRYHHIIDPKTGYPVKTEVLSLTIVSKKSVDGEIWTTHLFGLPTAEIIRTLNRTSGIEGIIITTDEVILSDGIRDLM</sequence>
<gene>
    <name evidence="13" type="ORF">JZO76_11125</name>
</gene>
<keyword evidence="5 11" id="KW-0808">Transferase</keyword>
<comment type="cofactor">
    <cofactor evidence="1">
        <name>Mg(2+)</name>
        <dbReference type="ChEBI" id="CHEBI:18420"/>
    </cofactor>
</comment>
<dbReference type="Proteomes" id="UP000664256">
    <property type="component" value="Unassembled WGS sequence"/>
</dbReference>
<evidence type="ECO:0000256" key="2">
    <source>
        <dbReference type="ARBA" id="ARBA00011955"/>
    </source>
</evidence>
<proteinExistence type="inferred from homology"/>
<dbReference type="PIRSF" id="PIRSF006268">
    <property type="entry name" value="ApbE"/>
    <property type="match status" value="1"/>
</dbReference>
<organism evidence="13 14">
    <name type="scientific">Candidatus Enterococcus myersii</name>
    <dbReference type="NCBI Taxonomy" id="2815322"/>
    <lineage>
        <taxon>Bacteria</taxon>
        <taxon>Bacillati</taxon>
        <taxon>Bacillota</taxon>
        <taxon>Bacilli</taxon>
        <taxon>Lactobacillales</taxon>
        <taxon>Enterococcaceae</taxon>
        <taxon>Enterococcus</taxon>
    </lineage>
</organism>
<dbReference type="Gene3D" id="3.10.520.10">
    <property type="entry name" value="ApbE-like domains"/>
    <property type="match status" value="1"/>
</dbReference>
<keyword evidence="7 11" id="KW-0274">FAD</keyword>
<keyword evidence="8 11" id="KW-0460">Magnesium</keyword>
<feature type="coiled-coil region" evidence="12">
    <location>
        <begin position="4"/>
        <end position="31"/>
    </location>
</feature>
<evidence type="ECO:0000256" key="5">
    <source>
        <dbReference type="ARBA" id="ARBA00022679"/>
    </source>
</evidence>
<dbReference type="GO" id="GO:0016740">
    <property type="term" value="F:transferase activity"/>
    <property type="evidence" value="ECO:0007669"/>
    <property type="project" value="UniProtKB-KW"/>
</dbReference>
<comment type="caution">
    <text evidence="13">The sequence shown here is derived from an EMBL/GenBank/DDBJ whole genome shotgun (WGS) entry which is preliminary data.</text>
</comment>
<evidence type="ECO:0000256" key="10">
    <source>
        <dbReference type="ARBA" id="ARBA00048540"/>
    </source>
</evidence>
<protein>
    <recommendedName>
        <fullName evidence="3 11">FAD:protein FMN transferase</fullName>
        <ecNumber evidence="2 11">2.7.1.180</ecNumber>
    </recommendedName>
    <alternativeName>
        <fullName evidence="9 11">Flavin transferase</fullName>
    </alternativeName>
</protein>
<evidence type="ECO:0000256" key="7">
    <source>
        <dbReference type="ARBA" id="ARBA00022827"/>
    </source>
</evidence>
<dbReference type="InterPro" id="IPR024932">
    <property type="entry name" value="ApbE"/>
</dbReference>
<evidence type="ECO:0000256" key="9">
    <source>
        <dbReference type="ARBA" id="ARBA00031306"/>
    </source>
</evidence>
<name>A0ABS3H9E3_9ENTE</name>
<dbReference type="EMBL" id="JAFLVT010000017">
    <property type="protein sequence ID" value="MBO0450073.1"/>
    <property type="molecule type" value="Genomic_DNA"/>
</dbReference>
<evidence type="ECO:0000256" key="1">
    <source>
        <dbReference type="ARBA" id="ARBA00001946"/>
    </source>
</evidence>
<keyword evidence="4 11" id="KW-0285">Flavoprotein</keyword>
<evidence type="ECO:0000256" key="12">
    <source>
        <dbReference type="SAM" id="Coils"/>
    </source>
</evidence>
<comment type="similarity">
    <text evidence="11">Belongs to the ApbE family.</text>
</comment>
<dbReference type="PANTHER" id="PTHR30040">
    <property type="entry name" value="THIAMINE BIOSYNTHESIS LIPOPROTEIN APBE"/>
    <property type="match status" value="1"/>
</dbReference>
<evidence type="ECO:0000313" key="14">
    <source>
        <dbReference type="Proteomes" id="UP000664256"/>
    </source>
</evidence>
<comment type="catalytic activity">
    <reaction evidence="10 11">
        <text>L-threonyl-[protein] + FAD = FMN-L-threonyl-[protein] + AMP + H(+)</text>
        <dbReference type="Rhea" id="RHEA:36847"/>
        <dbReference type="Rhea" id="RHEA-COMP:11060"/>
        <dbReference type="Rhea" id="RHEA-COMP:11061"/>
        <dbReference type="ChEBI" id="CHEBI:15378"/>
        <dbReference type="ChEBI" id="CHEBI:30013"/>
        <dbReference type="ChEBI" id="CHEBI:57692"/>
        <dbReference type="ChEBI" id="CHEBI:74257"/>
        <dbReference type="ChEBI" id="CHEBI:456215"/>
        <dbReference type="EC" id="2.7.1.180"/>
    </reaction>
</comment>
<evidence type="ECO:0000256" key="8">
    <source>
        <dbReference type="ARBA" id="ARBA00022842"/>
    </source>
</evidence>
<dbReference type="PANTHER" id="PTHR30040:SF2">
    <property type="entry name" value="FAD:PROTEIN FMN TRANSFERASE"/>
    <property type="match status" value="1"/>
</dbReference>
<dbReference type="EC" id="2.7.1.180" evidence="2 11"/>
<keyword evidence="12" id="KW-0175">Coiled coil</keyword>
<evidence type="ECO:0000256" key="3">
    <source>
        <dbReference type="ARBA" id="ARBA00016337"/>
    </source>
</evidence>